<keyword evidence="6" id="KW-1185">Reference proteome</keyword>
<evidence type="ECO:0000256" key="2">
    <source>
        <dbReference type="ARBA" id="ARBA00023067"/>
    </source>
</evidence>
<dbReference type="GO" id="GO:0003677">
    <property type="term" value="F:DNA binding"/>
    <property type="evidence" value="ECO:0007669"/>
    <property type="project" value="UniProtKB-KW"/>
</dbReference>
<dbReference type="CDD" id="cd13831">
    <property type="entry name" value="HU"/>
    <property type="match status" value="1"/>
</dbReference>
<dbReference type="EMBL" id="JAEPIV010000071">
    <property type="protein sequence ID" value="MBK4723556.1"/>
    <property type="molecule type" value="Genomic_DNA"/>
</dbReference>
<evidence type="ECO:0000313" key="6">
    <source>
        <dbReference type="Proteomes" id="UP000654452"/>
    </source>
</evidence>
<protein>
    <submittedName>
        <fullName evidence="5">HU family DNA-binding protein</fullName>
    </submittedName>
</protein>
<organism evidence="5 6">
    <name type="scientific">Azospirillum aestuarii</name>
    <dbReference type="NCBI Taxonomy" id="2802052"/>
    <lineage>
        <taxon>Bacteria</taxon>
        <taxon>Pseudomonadati</taxon>
        <taxon>Pseudomonadota</taxon>
        <taxon>Alphaproteobacteria</taxon>
        <taxon>Rhodospirillales</taxon>
        <taxon>Azospirillaceae</taxon>
        <taxon>Azospirillum</taxon>
    </lineage>
</organism>
<evidence type="ECO:0000256" key="3">
    <source>
        <dbReference type="ARBA" id="ARBA00023125"/>
    </source>
</evidence>
<dbReference type="PANTHER" id="PTHR33175">
    <property type="entry name" value="DNA-BINDING PROTEIN HU"/>
    <property type="match status" value="1"/>
</dbReference>
<dbReference type="PRINTS" id="PR01727">
    <property type="entry name" value="DNABINDINGHU"/>
</dbReference>
<dbReference type="InterPro" id="IPR000119">
    <property type="entry name" value="Hist_DNA-bd"/>
</dbReference>
<keyword evidence="2" id="KW-0226">DNA condensation</keyword>
<sequence length="91" mass="9802">MTTRNKKEIIDTIAEKNGVTKKAAGEALEMVLGAIGAELKNGNAVQLHGFGGFTVKHTGERPGRNPRTGETMTFRAMTKVSFKQAKGLLED</sequence>
<comment type="caution">
    <text evidence="5">The sequence shown here is derived from an EMBL/GenBank/DDBJ whole genome shotgun (WGS) entry which is preliminary data.</text>
</comment>
<evidence type="ECO:0000256" key="4">
    <source>
        <dbReference type="RuleBase" id="RU003939"/>
    </source>
</evidence>
<reference evidence="5 6" key="1">
    <citation type="submission" date="2021-01" db="EMBL/GenBank/DDBJ databases">
        <title>Azospirillum sp. YIM DDC1 draft genome.</title>
        <authorList>
            <person name="Wang Y.-X."/>
        </authorList>
    </citation>
    <scope>NUCLEOTIDE SEQUENCE [LARGE SCALE GENOMIC DNA]</scope>
    <source>
        <strain evidence="5 6">YIM DDC1</strain>
    </source>
</reference>
<dbReference type="PANTHER" id="PTHR33175:SF3">
    <property type="entry name" value="DNA-BINDING PROTEIN HU-BETA"/>
    <property type="match status" value="1"/>
</dbReference>
<dbReference type="Proteomes" id="UP000654452">
    <property type="component" value="Unassembled WGS sequence"/>
</dbReference>
<evidence type="ECO:0000256" key="1">
    <source>
        <dbReference type="ARBA" id="ARBA00010529"/>
    </source>
</evidence>
<dbReference type="InterPro" id="IPR010992">
    <property type="entry name" value="IHF-like_DNA-bd_dom_sf"/>
</dbReference>
<name>A0ABS1I928_9PROT</name>
<dbReference type="Gene3D" id="4.10.520.10">
    <property type="entry name" value="IHF-like DNA-binding proteins"/>
    <property type="match status" value="1"/>
</dbReference>
<dbReference type="Pfam" id="PF00216">
    <property type="entry name" value="Bac_DNA_binding"/>
    <property type="match status" value="1"/>
</dbReference>
<keyword evidence="3 5" id="KW-0238">DNA-binding</keyword>
<dbReference type="RefSeq" id="WP_200487891.1">
    <property type="nucleotide sequence ID" value="NZ_JAEPIV010000071.1"/>
</dbReference>
<comment type="similarity">
    <text evidence="1 4">Belongs to the bacterial histone-like protein family.</text>
</comment>
<dbReference type="SUPFAM" id="SSF47729">
    <property type="entry name" value="IHF-like DNA-binding proteins"/>
    <property type="match status" value="1"/>
</dbReference>
<accession>A0ABS1I928</accession>
<proteinExistence type="inferred from homology"/>
<gene>
    <name evidence="5" type="ORF">JJL56_32465</name>
</gene>
<dbReference type="SMART" id="SM00411">
    <property type="entry name" value="BHL"/>
    <property type="match status" value="1"/>
</dbReference>
<evidence type="ECO:0000313" key="5">
    <source>
        <dbReference type="EMBL" id="MBK4723556.1"/>
    </source>
</evidence>